<evidence type="ECO:0000256" key="3">
    <source>
        <dbReference type="SAM" id="MobiDB-lite"/>
    </source>
</evidence>
<organism evidence="7 8">
    <name type="scientific">Latimeria chalumnae</name>
    <name type="common">Coelacanth</name>
    <dbReference type="NCBI Taxonomy" id="7897"/>
    <lineage>
        <taxon>Eukaryota</taxon>
        <taxon>Metazoa</taxon>
        <taxon>Chordata</taxon>
        <taxon>Craniata</taxon>
        <taxon>Vertebrata</taxon>
        <taxon>Euteleostomi</taxon>
        <taxon>Coelacanthiformes</taxon>
        <taxon>Coelacanthidae</taxon>
        <taxon>Latimeria</taxon>
    </lineage>
</organism>
<comment type="caution">
    <text evidence="2">Lacks conserved residue(s) required for the propagation of feature annotation.</text>
</comment>
<keyword evidence="5" id="KW-0732">Signal</keyword>
<dbReference type="OrthoDB" id="9050236at2759"/>
<name>M3XI26_LATCH</name>
<reference evidence="8" key="1">
    <citation type="submission" date="2011-08" db="EMBL/GenBank/DDBJ databases">
        <title>The draft genome of Latimeria chalumnae.</title>
        <authorList>
            <person name="Di Palma F."/>
            <person name="Alfoldi J."/>
            <person name="Johnson J."/>
            <person name="Berlin A."/>
            <person name="Gnerre S."/>
            <person name="Jaffe D."/>
            <person name="MacCallum I."/>
            <person name="Young S."/>
            <person name="Walker B.J."/>
            <person name="Lander E."/>
            <person name="Lindblad-Toh K."/>
        </authorList>
    </citation>
    <scope>NUCLEOTIDE SEQUENCE [LARGE SCALE GENOMIC DNA]</scope>
    <source>
        <strain evidence="8">Wild caught</strain>
    </source>
</reference>
<evidence type="ECO:0000256" key="2">
    <source>
        <dbReference type="PROSITE-ProRule" id="PRU00302"/>
    </source>
</evidence>
<proteinExistence type="predicted"/>
<evidence type="ECO:0000259" key="6">
    <source>
        <dbReference type="PROSITE" id="PS50923"/>
    </source>
</evidence>
<feature type="compositionally biased region" description="Basic and acidic residues" evidence="3">
    <location>
        <begin position="249"/>
        <end position="258"/>
    </location>
</feature>
<dbReference type="CDD" id="cd00033">
    <property type="entry name" value="CCP"/>
    <property type="match status" value="1"/>
</dbReference>
<dbReference type="KEGG" id="lcm:102367636"/>
<dbReference type="InterPro" id="IPR000436">
    <property type="entry name" value="Sushi_SCR_CCP_dom"/>
</dbReference>
<evidence type="ECO:0000256" key="5">
    <source>
        <dbReference type="SAM" id="SignalP"/>
    </source>
</evidence>
<dbReference type="Gene3D" id="2.10.70.10">
    <property type="entry name" value="Complement Module, domain 1"/>
    <property type="match status" value="1"/>
</dbReference>
<keyword evidence="4" id="KW-0472">Membrane</keyword>
<keyword evidence="2" id="KW-0768">Sushi</keyword>
<protein>
    <recommendedName>
        <fullName evidence="6">Sushi domain-containing protein</fullName>
    </recommendedName>
</protein>
<dbReference type="AlphaFoldDB" id="M3XI26"/>
<dbReference type="GO" id="GO:0006974">
    <property type="term" value="P:DNA damage response"/>
    <property type="evidence" value="ECO:0007669"/>
    <property type="project" value="TreeGrafter"/>
</dbReference>
<reference evidence="7" key="2">
    <citation type="submission" date="2025-08" db="UniProtKB">
        <authorList>
            <consortium name="Ensembl"/>
        </authorList>
    </citation>
    <scope>IDENTIFICATION</scope>
</reference>
<dbReference type="InterPro" id="IPR042866">
    <property type="entry name" value="SUSD6"/>
</dbReference>
<dbReference type="PROSITE" id="PS50923">
    <property type="entry name" value="SUSHI"/>
    <property type="match status" value="1"/>
</dbReference>
<dbReference type="Bgee" id="ENSLACG00000022259">
    <property type="expression patterns" value="Expressed in pelvic fin and 2 other cell types or tissues"/>
</dbReference>
<keyword evidence="4" id="KW-0812">Transmembrane</keyword>
<dbReference type="PANTHER" id="PTHR46839:SF3">
    <property type="entry name" value="SUSHI DOMAIN-CONTAINING PROTEIN 6"/>
    <property type="match status" value="1"/>
</dbReference>
<evidence type="ECO:0000313" key="7">
    <source>
        <dbReference type="Ensembl" id="ENSLACP00000022382.1"/>
    </source>
</evidence>
<keyword evidence="4" id="KW-1133">Transmembrane helix</keyword>
<sequence length="273" mass="29198">MRQRTRGESFAVLNGSLMLLLISSLSDAAADIRLGTSDCPMPSAPEHGKIHNLAQVQRFQMGTKIKYVCAGGYKLSVGSVSFCRMGNWSLENVTCIPLPGSVPSPDSDSDGTSKGPSTPVFTTIVVVLIVCLVIAMVCVLAVPDSKTSYSCQRRRRKVSDHMFLIPEGRPVMLPSYEEAVYGDYGYLLPPVYASTVLVTAFGQDQQVQSNQPEPALLSPSSNQALEISAPPPPYEAVQSAASLLPGSTEPKKTGEHGTDSYSFVSSESKEATC</sequence>
<gene>
    <name evidence="7" type="primary">LOC102367636</name>
</gene>
<dbReference type="InParanoid" id="M3XI26"/>
<dbReference type="GeneID" id="102367636"/>
<dbReference type="Proteomes" id="UP000008672">
    <property type="component" value="Unassembled WGS sequence"/>
</dbReference>
<dbReference type="Ensembl" id="ENSLACT00000025002.1">
    <property type="protein sequence ID" value="ENSLACP00000022382.1"/>
    <property type="gene ID" value="ENSLACG00000022259.1"/>
</dbReference>
<evidence type="ECO:0000256" key="4">
    <source>
        <dbReference type="SAM" id="Phobius"/>
    </source>
</evidence>
<dbReference type="GeneTree" id="ENSGT00940000166340"/>
<feature type="chain" id="PRO_5004043432" description="Sushi domain-containing protein" evidence="5">
    <location>
        <begin position="31"/>
        <end position="273"/>
    </location>
</feature>
<feature type="domain" description="Sushi" evidence="6">
    <location>
        <begin position="37"/>
        <end position="97"/>
    </location>
</feature>
<dbReference type="Pfam" id="PF00084">
    <property type="entry name" value="Sushi"/>
    <property type="match status" value="1"/>
</dbReference>
<accession>M3XI26</accession>
<dbReference type="EMBL" id="AFYH01010104">
    <property type="status" value="NOT_ANNOTATED_CDS"/>
    <property type="molecule type" value="Genomic_DNA"/>
</dbReference>
<evidence type="ECO:0000256" key="1">
    <source>
        <dbReference type="ARBA" id="ARBA00023157"/>
    </source>
</evidence>
<keyword evidence="8" id="KW-1185">Reference proteome</keyword>
<feature type="signal peptide" evidence="5">
    <location>
        <begin position="1"/>
        <end position="30"/>
    </location>
</feature>
<dbReference type="SMART" id="SM00032">
    <property type="entry name" value="CCP"/>
    <property type="match status" value="1"/>
</dbReference>
<keyword evidence="1" id="KW-1015">Disulfide bond</keyword>
<feature type="compositionally biased region" description="Polar residues" evidence="3">
    <location>
        <begin position="209"/>
        <end position="225"/>
    </location>
</feature>
<reference evidence="7" key="3">
    <citation type="submission" date="2025-09" db="UniProtKB">
        <authorList>
            <consortium name="Ensembl"/>
        </authorList>
    </citation>
    <scope>IDENTIFICATION</scope>
</reference>
<dbReference type="PANTHER" id="PTHR46839">
    <property type="entry name" value="SUSHI DOMAIN-CONTAINING PROTEIN 6"/>
    <property type="match status" value="1"/>
</dbReference>
<feature type="region of interest" description="Disordered" evidence="3">
    <location>
        <begin position="209"/>
        <end position="273"/>
    </location>
</feature>
<dbReference type="InterPro" id="IPR035976">
    <property type="entry name" value="Sushi/SCR/CCP_sf"/>
</dbReference>
<dbReference type="RefSeq" id="XP_005987937.1">
    <property type="nucleotide sequence ID" value="XM_005987875.2"/>
</dbReference>
<dbReference type="HOGENOM" id="CLU_1098225_0_0_1"/>
<evidence type="ECO:0000313" key="8">
    <source>
        <dbReference type="Proteomes" id="UP000008672"/>
    </source>
</evidence>
<dbReference type="OMA" id="LYPCQSQ"/>
<feature type="transmembrane region" description="Helical" evidence="4">
    <location>
        <begin position="120"/>
        <end position="143"/>
    </location>
</feature>
<dbReference type="SUPFAM" id="SSF57535">
    <property type="entry name" value="Complement control module/SCR domain"/>
    <property type="match status" value="1"/>
</dbReference>